<name>A0ABS9Q4Z6_9MICO</name>
<dbReference type="RefSeq" id="WP_239265414.1">
    <property type="nucleotide sequence ID" value="NZ_JAKRCV010000052.1"/>
</dbReference>
<comment type="caution">
    <text evidence="1">The sequence shown here is derived from an EMBL/GenBank/DDBJ whole genome shotgun (WGS) entry which is preliminary data.</text>
</comment>
<evidence type="ECO:0000313" key="1">
    <source>
        <dbReference type="EMBL" id="MCG7322958.1"/>
    </source>
</evidence>
<evidence type="ECO:0000313" key="2">
    <source>
        <dbReference type="Proteomes" id="UP001521931"/>
    </source>
</evidence>
<sequence length="223" mass="24613">MTKGRSTQAKTARRLLERHGTTFASDAGISLQDKPAPLWQLLVLSLLLSTRIRSDIAVATARELFAEGWRTPEHLRESTWQHRVNVLGRGGYRRYDESTATRLDDAAALLLDRWGGDLRRLRDEADGDPRRIADALQTFDGIGPAGASIFLREVQAVWPQVRPYLDRLALEGARAAGLPDDPEQLSSLVDGDDLAHLAAALVRVARDPALLDHHNDDGNDNDA</sequence>
<dbReference type="InterPro" id="IPR011257">
    <property type="entry name" value="DNA_glycosylase"/>
</dbReference>
<dbReference type="GO" id="GO:0004519">
    <property type="term" value="F:endonuclease activity"/>
    <property type="evidence" value="ECO:0007669"/>
    <property type="project" value="UniProtKB-KW"/>
</dbReference>
<keyword evidence="2" id="KW-1185">Reference proteome</keyword>
<accession>A0ABS9Q4Z6</accession>
<organism evidence="1 2">
    <name type="scientific">Arsenicicoccus bolidensis</name>
    <dbReference type="NCBI Taxonomy" id="229480"/>
    <lineage>
        <taxon>Bacteria</taxon>
        <taxon>Bacillati</taxon>
        <taxon>Actinomycetota</taxon>
        <taxon>Actinomycetes</taxon>
        <taxon>Micrococcales</taxon>
        <taxon>Intrasporangiaceae</taxon>
        <taxon>Arsenicicoccus</taxon>
    </lineage>
</organism>
<proteinExistence type="predicted"/>
<dbReference type="Gene3D" id="1.10.340.30">
    <property type="entry name" value="Hypothetical protein, domain 2"/>
    <property type="match status" value="1"/>
</dbReference>
<keyword evidence="1" id="KW-0540">Nuclease</keyword>
<dbReference type="EMBL" id="JAKRCV010000052">
    <property type="protein sequence ID" value="MCG7322958.1"/>
    <property type="molecule type" value="Genomic_DNA"/>
</dbReference>
<dbReference type="Proteomes" id="UP001521931">
    <property type="component" value="Unassembled WGS sequence"/>
</dbReference>
<keyword evidence="1" id="KW-0378">Hydrolase</keyword>
<reference evidence="1 2" key="1">
    <citation type="submission" date="2022-02" db="EMBL/GenBank/DDBJ databases">
        <title>Uncovering new skin microbiome diversity through culturing and metagenomics.</title>
        <authorList>
            <person name="Conlan S."/>
            <person name="Deming C."/>
            <person name="Nisc Comparative Sequencing Program N."/>
            <person name="Segre J.A."/>
        </authorList>
    </citation>
    <scope>NUCLEOTIDE SEQUENCE [LARGE SCALE GENOMIC DNA]</scope>
    <source>
        <strain evidence="1 2">ACRQZ</strain>
    </source>
</reference>
<gene>
    <name evidence="1" type="ORF">MHL29_13825</name>
</gene>
<dbReference type="SUPFAM" id="SSF48150">
    <property type="entry name" value="DNA-glycosylase"/>
    <property type="match status" value="1"/>
</dbReference>
<protein>
    <submittedName>
        <fullName evidence="1">Endonuclease</fullName>
    </submittedName>
</protein>
<keyword evidence="1" id="KW-0255">Endonuclease</keyword>